<comment type="caution">
    <text evidence="3">The sequence shown here is derived from an EMBL/GenBank/DDBJ whole genome shotgun (WGS) entry which is preliminary data.</text>
</comment>
<protein>
    <submittedName>
        <fullName evidence="3">Possible 6-phospho-3-hexuloisomerase</fullName>
    </submittedName>
</protein>
<reference evidence="3 4" key="2">
    <citation type="journal article" date="2014" name="PLoS ONE">
        <title>Evolution of mitochondria reconstructed from the energy metabolism of living bacteria.</title>
        <authorList>
            <person name="Degli Esposti M."/>
            <person name="Chouaia B."/>
            <person name="Comandatore F."/>
            <person name="Crotti E."/>
            <person name="Sassera D."/>
            <person name="Lievens P.M."/>
            <person name="Daffonchio D."/>
            <person name="Bandi C."/>
        </authorList>
    </citation>
    <scope>NUCLEOTIDE SEQUENCE [LARGE SCALE GENOMIC DNA]</scope>
    <source>
        <strain evidence="3 4">SF2.1</strain>
    </source>
</reference>
<evidence type="ECO:0000256" key="1">
    <source>
        <dbReference type="ARBA" id="ARBA00009235"/>
    </source>
</evidence>
<dbReference type="InterPro" id="IPR046348">
    <property type="entry name" value="SIS_dom_sf"/>
</dbReference>
<organism evidence="3 4">
    <name type="scientific">Asaia bogorensis</name>
    <dbReference type="NCBI Taxonomy" id="91915"/>
    <lineage>
        <taxon>Bacteria</taxon>
        <taxon>Pseudomonadati</taxon>
        <taxon>Pseudomonadota</taxon>
        <taxon>Alphaproteobacteria</taxon>
        <taxon>Acetobacterales</taxon>
        <taxon>Acetobacteraceae</taxon>
        <taxon>Asaia</taxon>
    </lineage>
</organism>
<dbReference type="GO" id="GO:1901135">
    <property type="term" value="P:carbohydrate derivative metabolic process"/>
    <property type="evidence" value="ECO:0007669"/>
    <property type="project" value="InterPro"/>
</dbReference>
<dbReference type="GO" id="GO:0016853">
    <property type="term" value="F:isomerase activity"/>
    <property type="evidence" value="ECO:0007669"/>
    <property type="project" value="UniProtKB-KW"/>
</dbReference>
<dbReference type="EMBL" id="CBLX010000004">
    <property type="protein sequence ID" value="CDG38633.1"/>
    <property type="molecule type" value="Genomic_DNA"/>
</dbReference>
<dbReference type="PANTHER" id="PTHR43443:SF1">
    <property type="entry name" value="3-HEXULOSE-6-PHOSPHATE ISOMERASE"/>
    <property type="match status" value="1"/>
</dbReference>
<sequence>MAPPSTERAVAFVRDETAKLLETLSGQELKNFSAALMRRTGRLFFTGQGRSGLIAQMAAMRCMHLGLQAHAVGEVKAPAIRGDDSLVVFSGSGTTPVSLHFARIAQQLGASILVITRETESPLACMADHTLIIPAQGSAQFAGSLFEQGALLAFDALIAAIVAEHFIAFDAMQGRHTNLQ</sequence>
<evidence type="ECO:0000313" key="3">
    <source>
        <dbReference type="EMBL" id="CDG38633.1"/>
    </source>
</evidence>
<name>A0A060QD68_9PROT</name>
<accession>A0A060QD68</accession>
<feature type="domain" description="SIS" evidence="2">
    <location>
        <begin position="33"/>
        <end position="167"/>
    </location>
</feature>
<dbReference type="Pfam" id="PF01380">
    <property type="entry name" value="SIS"/>
    <property type="match status" value="1"/>
</dbReference>
<dbReference type="PANTHER" id="PTHR43443">
    <property type="entry name" value="3-HEXULOSE-6-PHOSPHATE ISOMERASE"/>
    <property type="match status" value="1"/>
</dbReference>
<dbReference type="Proteomes" id="UP000027583">
    <property type="component" value="Unassembled WGS sequence"/>
</dbReference>
<gene>
    <name evidence="3" type="ORF">ASAP_0588</name>
</gene>
<comment type="similarity">
    <text evidence="1">Belongs to the SIS family. PHI subfamily.</text>
</comment>
<reference evidence="3 4" key="1">
    <citation type="journal article" date="2014" name="Genome Biol. Evol.">
        <title>Acetic acid bacteria genomes reveal functional traits for adaptation to life in insect guts.</title>
        <authorList>
            <person name="Chouaia B."/>
            <person name="Gaiarsa S."/>
            <person name="Crotti E."/>
            <person name="Comandatore F."/>
            <person name="Degli Esposti M."/>
            <person name="Ricci I."/>
            <person name="Alma A."/>
            <person name="Favia G."/>
            <person name="Bandi C."/>
            <person name="Daffonchio D."/>
        </authorList>
    </citation>
    <scope>NUCLEOTIDE SEQUENCE [LARGE SCALE GENOMIC DNA]</scope>
    <source>
        <strain evidence="3 4">SF2.1</strain>
    </source>
</reference>
<dbReference type="eggNOG" id="COG0794">
    <property type="taxonomic scope" value="Bacteria"/>
</dbReference>
<dbReference type="InterPro" id="IPR001347">
    <property type="entry name" value="SIS_dom"/>
</dbReference>
<dbReference type="Gene3D" id="3.40.50.10490">
    <property type="entry name" value="Glucose-6-phosphate isomerase like protein, domain 1"/>
    <property type="match status" value="1"/>
</dbReference>
<dbReference type="InterPro" id="IPR017552">
    <property type="entry name" value="PHI/rmpB"/>
</dbReference>
<evidence type="ECO:0000259" key="2">
    <source>
        <dbReference type="PROSITE" id="PS51464"/>
    </source>
</evidence>
<dbReference type="RefSeq" id="WP_035440624.1">
    <property type="nucleotide sequence ID" value="NZ_CBLX010000004.1"/>
</dbReference>
<proteinExistence type="inferred from homology"/>
<evidence type="ECO:0000313" key="4">
    <source>
        <dbReference type="Proteomes" id="UP000027583"/>
    </source>
</evidence>
<dbReference type="SUPFAM" id="SSF53697">
    <property type="entry name" value="SIS domain"/>
    <property type="match status" value="1"/>
</dbReference>
<dbReference type="PROSITE" id="PS51464">
    <property type="entry name" value="SIS"/>
    <property type="match status" value="1"/>
</dbReference>
<dbReference type="GO" id="GO:0097367">
    <property type="term" value="F:carbohydrate derivative binding"/>
    <property type="evidence" value="ECO:0007669"/>
    <property type="project" value="InterPro"/>
</dbReference>
<dbReference type="AlphaFoldDB" id="A0A060QD68"/>